<feature type="coiled-coil region" evidence="1">
    <location>
        <begin position="75"/>
        <end position="130"/>
    </location>
</feature>
<name>A0A8J7CHU7_9CYAN</name>
<gene>
    <name evidence="3" type="ORF">ICL16_40485</name>
</gene>
<proteinExistence type="predicted"/>
<sequence length="248" mass="27727">MMATKKRISNLLQEEAQKGTSSEGEITIDTNATPVPSSVESDSPSDEETALLTNVDEEKIPAVEHTTTKRINPTKADLEATVEELRETLTRSQQNEADLLQQIEELQSNLAKQKALAEKASKELVEAKKVALQLAESNTQLTEEINALNKPQNIQPTKSHQQTQNIQPTKSPQQTQNIQPTKSHQQTQNIQPTKSHQQTQNIQPTKSPQPTKNYQPTSYKKSYRPVEPLPEKSIDESGENSSPMWLLD</sequence>
<feature type="region of interest" description="Disordered" evidence="2">
    <location>
        <begin position="1"/>
        <end position="53"/>
    </location>
</feature>
<feature type="compositionally biased region" description="Polar residues" evidence="2">
    <location>
        <begin position="143"/>
        <end position="220"/>
    </location>
</feature>
<dbReference type="RefSeq" id="WP_190837506.1">
    <property type="nucleotide sequence ID" value="NZ_CAWPPI010000121.1"/>
</dbReference>
<evidence type="ECO:0000313" key="3">
    <source>
        <dbReference type="EMBL" id="MBD2778155.1"/>
    </source>
</evidence>
<feature type="compositionally biased region" description="Polar residues" evidence="2">
    <location>
        <begin position="18"/>
        <end position="33"/>
    </location>
</feature>
<dbReference type="Proteomes" id="UP000629098">
    <property type="component" value="Unassembled WGS sequence"/>
</dbReference>
<evidence type="ECO:0000313" key="4">
    <source>
        <dbReference type="Proteomes" id="UP000629098"/>
    </source>
</evidence>
<keyword evidence="4" id="KW-1185">Reference proteome</keyword>
<feature type="region of interest" description="Disordered" evidence="2">
    <location>
        <begin position="143"/>
        <end position="248"/>
    </location>
</feature>
<reference evidence="3" key="1">
    <citation type="submission" date="2020-09" db="EMBL/GenBank/DDBJ databases">
        <title>Iningainema tapete sp. nov. (Scytonemataceae, Cyanobacteria) from greenhouses in central Florida (USA) produces two types of nodularin with biosynthetic potential for microcystin-LR and anabaenopeptins.</title>
        <authorList>
            <person name="Berthold D.E."/>
            <person name="Lefler F.W."/>
            <person name="Huang I.-S."/>
            <person name="Abdulla H."/>
            <person name="Zimba P.V."/>
            <person name="Laughinghouse H.D. IV."/>
        </authorList>
    </citation>
    <scope>NUCLEOTIDE SEQUENCE</scope>
    <source>
        <strain evidence="3">BLCCT55</strain>
    </source>
</reference>
<evidence type="ECO:0000256" key="1">
    <source>
        <dbReference type="SAM" id="Coils"/>
    </source>
</evidence>
<organism evidence="3 4">
    <name type="scientific">Iningainema tapete BLCC-T55</name>
    <dbReference type="NCBI Taxonomy" id="2748662"/>
    <lineage>
        <taxon>Bacteria</taxon>
        <taxon>Bacillati</taxon>
        <taxon>Cyanobacteriota</taxon>
        <taxon>Cyanophyceae</taxon>
        <taxon>Nostocales</taxon>
        <taxon>Scytonemataceae</taxon>
        <taxon>Iningainema tapete</taxon>
    </lineage>
</organism>
<keyword evidence="1" id="KW-0175">Coiled coil</keyword>
<comment type="caution">
    <text evidence="3">The sequence shown here is derived from an EMBL/GenBank/DDBJ whole genome shotgun (WGS) entry which is preliminary data.</text>
</comment>
<evidence type="ECO:0000256" key="2">
    <source>
        <dbReference type="SAM" id="MobiDB-lite"/>
    </source>
</evidence>
<dbReference type="EMBL" id="JACXAE010000121">
    <property type="protein sequence ID" value="MBD2778155.1"/>
    <property type="molecule type" value="Genomic_DNA"/>
</dbReference>
<accession>A0A8J7CHU7</accession>
<dbReference type="AlphaFoldDB" id="A0A8J7CHU7"/>
<protein>
    <submittedName>
        <fullName evidence="3">Uncharacterized protein</fullName>
    </submittedName>
</protein>
<feature type="compositionally biased region" description="Polar residues" evidence="2">
    <location>
        <begin position="239"/>
        <end position="248"/>
    </location>
</feature>